<evidence type="ECO:0000313" key="1">
    <source>
        <dbReference type="EMBL" id="KPA40878.1"/>
    </source>
</evidence>
<protein>
    <submittedName>
        <fullName evidence="1">Uncharacterized protein</fullName>
    </submittedName>
</protein>
<organism evidence="1 2">
    <name type="scientific">Fusarium langsethiae</name>
    <dbReference type="NCBI Taxonomy" id="179993"/>
    <lineage>
        <taxon>Eukaryota</taxon>
        <taxon>Fungi</taxon>
        <taxon>Dikarya</taxon>
        <taxon>Ascomycota</taxon>
        <taxon>Pezizomycotina</taxon>
        <taxon>Sordariomycetes</taxon>
        <taxon>Hypocreomycetidae</taxon>
        <taxon>Hypocreales</taxon>
        <taxon>Nectriaceae</taxon>
        <taxon>Fusarium</taxon>
    </lineage>
</organism>
<comment type="caution">
    <text evidence="1">The sequence shown here is derived from an EMBL/GenBank/DDBJ whole genome shotgun (WGS) entry which is preliminary data.</text>
</comment>
<accession>A0A0M9EVQ0</accession>
<gene>
    <name evidence="1" type="ORF">FLAG1_06226</name>
</gene>
<dbReference type="Proteomes" id="UP000037904">
    <property type="component" value="Unassembled WGS sequence"/>
</dbReference>
<sequence>MGLDEPHDPDKSSTKSVNLGFDSTSLWHQPFNRYAWVVEYAHSKYEMSYHGEHTIILGHVFSMLARLFFTADNKEERDFYKNNLDALAEVAKQLSSPKSKIWKFKTVEMAENYLRLNDERFAFKMARIIRPAVKLIKEDLKTKQDTEVVVRNIRLRDAVKARREQDMRYGRHGRVL</sequence>
<evidence type="ECO:0000313" key="2">
    <source>
        <dbReference type="Proteomes" id="UP000037904"/>
    </source>
</evidence>
<proteinExistence type="predicted"/>
<reference evidence="1 2" key="1">
    <citation type="submission" date="2015-04" db="EMBL/GenBank/DDBJ databases">
        <title>The draft genome sequence of Fusarium langsethiae, a T-2/HT-2 mycotoxin producer.</title>
        <authorList>
            <person name="Lysoe E."/>
            <person name="Divon H.H."/>
            <person name="Terzi V."/>
            <person name="Orru L."/>
            <person name="Lamontanara A."/>
            <person name="Kolseth A.-K."/>
            <person name="Frandsen R.J."/>
            <person name="Nielsen K."/>
            <person name="Thrane U."/>
        </authorList>
    </citation>
    <scope>NUCLEOTIDE SEQUENCE [LARGE SCALE GENOMIC DNA]</scope>
    <source>
        <strain evidence="1 2">Fl201059</strain>
    </source>
</reference>
<keyword evidence="2" id="KW-1185">Reference proteome</keyword>
<dbReference type="AlphaFoldDB" id="A0A0M9EVQ0"/>
<dbReference type="EMBL" id="JXCE01000116">
    <property type="protein sequence ID" value="KPA40878.1"/>
    <property type="molecule type" value="Genomic_DNA"/>
</dbReference>
<name>A0A0M9EVQ0_FUSLA</name>
<dbReference type="OrthoDB" id="5105923at2759"/>